<dbReference type="AlphaFoldDB" id="A0A4C1X9R6"/>
<gene>
    <name evidence="2" type="ORF">EVAR_46000_1</name>
</gene>
<feature type="compositionally biased region" description="Basic and acidic residues" evidence="1">
    <location>
        <begin position="144"/>
        <end position="154"/>
    </location>
</feature>
<keyword evidence="3" id="KW-1185">Reference proteome</keyword>
<name>A0A4C1X9R6_EUMVA</name>
<dbReference type="EMBL" id="BGZK01000766">
    <property type="protein sequence ID" value="GBP59632.1"/>
    <property type="molecule type" value="Genomic_DNA"/>
</dbReference>
<reference evidence="2 3" key="1">
    <citation type="journal article" date="2019" name="Commun. Biol.">
        <title>The bagworm genome reveals a unique fibroin gene that provides high tensile strength.</title>
        <authorList>
            <person name="Kono N."/>
            <person name="Nakamura H."/>
            <person name="Ohtoshi R."/>
            <person name="Tomita M."/>
            <person name="Numata K."/>
            <person name="Arakawa K."/>
        </authorList>
    </citation>
    <scope>NUCLEOTIDE SEQUENCE [LARGE SCALE GENOMIC DNA]</scope>
</reference>
<organism evidence="2 3">
    <name type="scientific">Eumeta variegata</name>
    <name type="common">Bagworm moth</name>
    <name type="synonym">Eumeta japonica</name>
    <dbReference type="NCBI Taxonomy" id="151549"/>
    <lineage>
        <taxon>Eukaryota</taxon>
        <taxon>Metazoa</taxon>
        <taxon>Ecdysozoa</taxon>
        <taxon>Arthropoda</taxon>
        <taxon>Hexapoda</taxon>
        <taxon>Insecta</taxon>
        <taxon>Pterygota</taxon>
        <taxon>Neoptera</taxon>
        <taxon>Endopterygota</taxon>
        <taxon>Lepidoptera</taxon>
        <taxon>Glossata</taxon>
        <taxon>Ditrysia</taxon>
        <taxon>Tineoidea</taxon>
        <taxon>Psychidae</taxon>
        <taxon>Oiketicinae</taxon>
        <taxon>Eumeta</taxon>
    </lineage>
</organism>
<feature type="region of interest" description="Disordered" evidence="1">
    <location>
        <begin position="127"/>
        <end position="154"/>
    </location>
</feature>
<dbReference type="Proteomes" id="UP000299102">
    <property type="component" value="Unassembled WGS sequence"/>
</dbReference>
<feature type="compositionally biased region" description="Polar residues" evidence="1">
    <location>
        <begin position="131"/>
        <end position="141"/>
    </location>
</feature>
<accession>A0A4C1X9R6</accession>
<evidence type="ECO:0000256" key="1">
    <source>
        <dbReference type="SAM" id="MobiDB-lite"/>
    </source>
</evidence>
<evidence type="ECO:0000313" key="3">
    <source>
        <dbReference type="Proteomes" id="UP000299102"/>
    </source>
</evidence>
<protein>
    <recommendedName>
        <fullName evidence="4">Histone-lysine N-methyltransferase SETMAR</fullName>
    </recommendedName>
</protein>
<proteinExistence type="predicted"/>
<dbReference type="OrthoDB" id="10017160at2759"/>
<sequence length="154" mass="17388">MSTVRRWYSEFDCGRVSLHDEIREGRPSTAMTEENVATVRKLIEESQRITYEEIRGHLGIERKTAVFCMGFEGYSKSTKLRQARSKKIIAFFFSKTSPVCTILLEKQKTAFVSGFIQMKNVTGSGIEIKSGTESRTGTGSKSKAGPELKLKKRH</sequence>
<comment type="caution">
    <text evidence="2">The sequence shown here is derived from an EMBL/GenBank/DDBJ whole genome shotgun (WGS) entry which is preliminary data.</text>
</comment>
<dbReference type="PANTHER" id="PTHR46060:SF1">
    <property type="entry name" value="MARINER MOS1 TRANSPOSASE-LIKE PROTEIN"/>
    <property type="match status" value="1"/>
</dbReference>
<evidence type="ECO:0008006" key="4">
    <source>
        <dbReference type="Google" id="ProtNLM"/>
    </source>
</evidence>
<dbReference type="PANTHER" id="PTHR46060">
    <property type="entry name" value="MARINER MOS1 TRANSPOSASE-LIKE PROTEIN"/>
    <property type="match status" value="1"/>
</dbReference>
<dbReference type="InterPro" id="IPR052709">
    <property type="entry name" value="Transposase-MT_Hybrid"/>
</dbReference>
<evidence type="ECO:0000313" key="2">
    <source>
        <dbReference type="EMBL" id="GBP59632.1"/>
    </source>
</evidence>